<dbReference type="GO" id="GO:0005313">
    <property type="term" value="F:L-glutamate transmembrane transporter activity"/>
    <property type="evidence" value="ECO:0007669"/>
    <property type="project" value="TreeGrafter"/>
</dbReference>
<evidence type="ECO:0000256" key="5">
    <source>
        <dbReference type="ARBA" id="ARBA00022989"/>
    </source>
</evidence>
<organism evidence="8">
    <name type="scientific">Scylla olivacea</name>
    <name type="common">Orange mud crab</name>
    <name type="synonym">Cancer olivacea</name>
    <dbReference type="NCBI Taxonomy" id="85551"/>
    <lineage>
        <taxon>Eukaryota</taxon>
        <taxon>Metazoa</taxon>
        <taxon>Ecdysozoa</taxon>
        <taxon>Arthropoda</taxon>
        <taxon>Crustacea</taxon>
        <taxon>Multicrustacea</taxon>
        <taxon>Malacostraca</taxon>
        <taxon>Eumalacostraca</taxon>
        <taxon>Eucarida</taxon>
        <taxon>Decapoda</taxon>
        <taxon>Pleocyemata</taxon>
        <taxon>Brachyura</taxon>
        <taxon>Eubrachyura</taxon>
        <taxon>Portunoidea</taxon>
        <taxon>Portunidae</taxon>
        <taxon>Portuninae</taxon>
        <taxon>Scylla</taxon>
    </lineage>
</organism>
<dbReference type="Pfam" id="PF00375">
    <property type="entry name" value="SDF"/>
    <property type="match status" value="1"/>
</dbReference>
<evidence type="ECO:0000256" key="7">
    <source>
        <dbReference type="RuleBase" id="RU361216"/>
    </source>
</evidence>
<keyword evidence="4 7" id="KW-0812">Transmembrane</keyword>
<dbReference type="EMBL" id="GDRN01097315">
    <property type="protein sequence ID" value="JAI59140.1"/>
    <property type="molecule type" value="Transcribed_RNA"/>
</dbReference>
<evidence type="ECO:0000256" key="2">
    <source>
        <dbReference type="ARBA" id="ARBA00006148"/>
    </source>
</evidence>
<protein>
    <recommendedName>
        <fullName evidence="7">Amino acid transporter</fullName>
    </recommendedName>
</protein>
<dbReference type="Gene3D" id="1.10.3860.10">
    <property type="entry name" value="Sodium:dicarboxylate symporter"/>
    <property type="match status" value="1"/>
</dbReference>
<proteinExistence type="inferred from homology"/>
<dbReference type="GO" id="GO:0015501">
    <property type="term" value="F:glutamate:sodium symporter activity"/>
    <property type="evidence" value="ECO:0007669"/>
    <property type="project" value="TreeGrafter"/>
</dbReference>
<feature type="transmembrane region" description="Helical" evidence="7">
    <location>
        <begin position="7"/>
        <end position="23"/>
    </location>
</feature>
<evidence type="ECO:0000313" key="8">
    <source>
        <dbReference type="EMBL" id="JAI59141.1"/>
    </source>
</evidence>
<dbReference type="GO" id="GO:0015175">
    <property type="term" value="F:neutral L-amino acid transmembrane transporter activity"/>
    <property type="evidence" value="ECO:0007669"/>
    <property type="project" value="TreeGrafter"/>
</dbReference>
<dbReference type="EMBL" id="GDRN01097313">
    <property type="protein sequence ID" value="JAI59141.1"/>
    <property type="molecule type" value="Transcribed_RNA"/>
</dbReference>
<evidence type="ECO:0000256" key="3">
    <source>
        <dbReference type="ARBA" id="ARBA00022448"/>
    </source>
</evidence>
<dbReference type="InterPro" id="IPR036458">
    <property type="entry name" value="Na:dicarbo_symporter_sf"/>
</dbReference>
<dbReference type="PANTHER" id="PTHR11958:SF63">
    <property type="entry name" value="AMINO ACID TRANSPORTER"/>
    <property type="match status" value="1"/>
</dbReference>
<keyword evidence="3 7" id="KW-0813">Transport</keyword>
<comment type="caution">
    <text evidence="7">Lacks conserved residue(s) required for the propagation of feature annotation.</text>
</comment>
<evidence type="ECO:0000256" key="6">
    <source>
        <dbReference type="ARBA" id="ARBA00023136"/>
    </source>
</evidence>
<evidence type="ECO:0000256" key="4">
    <source>
        <dbReference type="ARBA" id="ARBA00022692"/>
    </source>
</evidence>
<dbReference type="AlphaFoldDB" id="A0A0P4W6B9"/>
<keyword evidence="5 7" id="KW-1133">Transmembrane helix</keyword>
<name>A0A0P4W6B9_SCYOL</name>
<reference evidence="8" key="1">
    <citation type="submission" date="2015-09" db="EMBL/GenBank/DDBJ databases">
        <title>Scylla olivacea transcriptome.</title>
        <authorList>
            <person name="Ikhwanuddin M."/>
        </authorList>
    </citation>
    <scope>NUCLEOTIDE SEQUENCE</scope>
</reference>
<comment type="similarity">
    <text evidence="2 7">Belongs to the dicarboxylate/amino acid:cation symporter (DAACS) (TC 2.A.23) family.</text>
</comment>
<keyword evidence="6 7" id="KW-0472">Membrane</keyword>
<dbReference type="SUPFAM" id="SSF118215">
    <property type="entry name" value="Proton glutamate symport protein"/>
    <property type="match status" value="1"/>
</dbReference>
<comment type="subcellular location">
    <subcellularLocation>
        <location evidence="1 7">Membrane</location>
        <topology evidence="1 7">Multi-pass membrane protein</topology>
    </subcellularLocation>
</comment>
<dbReference type="PRINTS" id="PR00173">
    <property type="entry name" value="EDTRNSPORT"/>
</dbReference>
<dbReference type="GO" id="GO:0005886">
    <property type="term" value="C:plasma membrane"/>
    <property type="evidence" value="ECO:0007669"/>
    <property type="project" value="TreeGrafter"/>
</dbReference>
<dbReference type="InterPro" id="IPR001991">
    <property type="entry name" value="Na-dicarboxylate_symporter"/>
</dbReference>
<accession>A0A0P4W6B9</accession>
<keyword evidence="7" id="KW-0769">Symport</keyword>
<dbReference type="PANTHER" id="PTHR11958">
    <property type="entry name" value="SODIUM/DICARBOXYLATE SYMPORTER-RELATED"/>
    <property type="match status" value="1"/>
</dbReference>
<feature type="transmembrane region" description="Helical" evidence="7">
    <location>
        <begin position="35"/>
        <end position="59"/>
    </location>
</feature>
<dbReference type="InterPro" id="IPR050746">
    <property type="entry name" value="DAACS"/>
</dbReference>
<evidence type="ECO:0000256" key="1">
    <source>
        <dbReference type="ARBA" id="ARBA00004141"/>
    </source>
</evidence>
<sequence length="105" mass="11723">MSVFCRISPVGILFLVASMMIEMEDFSVMLGQLGMYFGTVVLGIFIHGFIVLPTLYTVFTRKLPFRFLANMSQAYITAFATASRSVVARPWPRKGVVSVLLFSLC</sequence>